<proteinExistence type="predicted"/>
<dbReference type="Proteomes" id="UP000547458">
    <property type="component" value="Unassembled WGS sequence"/>
</dbReference>
<keyword evidence="1" id="KW-1133">Transmembrane helix</keyword>
<gene>
    <name evidence="2" type="ORF">BJ994_002203</name>
</gene>
<dbReference type="Pfam" id="PF04964">
    <property type="entry name" value="Flp_Fap"/>
    <property type="match status" value="1"/>
</dbReference>
<feature type="transmembrane region" description="Helical" evidence="1">
    <location>
        <begin position="29"/>
        <end position="48"/>
    </location>
</feature>
<evidence type="ECO:0000313" key="2">
    <source>
        <dbReference type="EMBL" id="NJC23127.1"/>
    </source>
</evidence>
<dbReference type="AlphaFoldDB" id="A0A846RSI2"/>
<keyword evidence="1" id="KW-0472">Membrane</keyword>
<keyword evidence="3" id="KW-1185">Reference proteome</keyword>
<dbReference type="EMBL" id="JAATJL010000001">
    <property type="protein sequence ID" value="NJC23127.1"/>
    <property type="molecule type" value="Genomic_DNA"/>
</dbReference>
<evidence type="ECO:0000256" key="1">
    <source>
        <dbReference type="SAM" id="Phobius"/>
    </source>
</evidence>
<accession>A0A846RSI2</accession>
<dbReference type="InterPro" id="IPR007047">
    <property type="entry name" value="Flp_Fap"/>
</dbReference>
<keyword evidence="1" id="KW-0812">Transmembrane</keyword>
<dbReference type="RefSeq" id="WP_167994121.1">
    <property type="nucleotide sequence ID" value="NZ_JAATJL010000001.1"/>
</dbReference>
<sequence length="79" mass="8026">MLTSFFSDVKTIIKSRTNRDETGATAVEYGIMVALIAVVVIAAVTLLGGQLTGMFEEIACGIEGGTVTGAGTDAVACTP</sequence>
<organism evidence="2 3">
    <name type="scientific">Arthrobacter pigmenti</name>
    <dbReference type="NCBI Taxonomy" id="271432"/>
    <lineage>
        <taxon>Bacteria</taxon>
        <taxon>Bacillati</taxon>
        <taxon>Actinomycetota</taxon>
        <taxon>Actinomycetes</taxon>
        <taxon>Micrococcales</taxon>
        <taxon>Micrococcaceae</taxon>
        <taxon>Arthrobacter</taxon>
    </lineage>
</organism>
<evidence type="ECO:0000313" key="3">
    <source>
        <dbReference type="Proteomes" id="UP000547458"/>
    </source>
</evidence>
<protein>
    <submittedName>
        <fullName evidence="2">Pilus assembly protein Flp/PilA</fullName>
    </submittedName>
</protein>
<name>A0A846RSI2_9MICC</name>
<comment type="caution">
    <text evidence="2">The sequence shown here is derived from an EMBL/GenBank/DDBJ whole genome shotgun (WGS) entry which is preliminary data.</text>
</comment>
<reference evidence="2 3" key="1">
    <citation type="submission" date="2020-03" db="EMBL/GenBank/DDBJ databases">
        <title>Sequencing the genomes of 1000 actinobacteria strains.</title>
        <authorList>
            <person name="Klenk H.-P."/>
        </authorList>
    </citation>
    <scope>NUCLEOTIDE SEQUENCE [LARGE SCALE GENOMIC DNA]</scope>
    <source>
        <strain evidence="2 3">DSM 16403</strain>
    </source>
</reference>